<feature type="non-terminal residue" evidence="1">
    <location>
        <position position="1"/>
    </location>
</feature>
<dbReference type="Proteomes" id="UP000033774">
    <property type="component" value="Unassembled WGS sequence"/>
</dbReference>
<name>A0A0F3IT42_9PROT</name>
<reference evidence="1 2" key="1">
    <citation type="submission" date="2015-03" db="EMBL/GenBank/DDBJ databases">
        <title>Draft genome sequence of Elstera litoralis.</title>
        <authorList>
            <person name="Rahalkar M.C."/>
            <person name="Dhakephalkar P.K."/>
            <person name="Pore S.D."/>
            <person name="Arora P."/>
            <person name="Kapse N.G."/>
            <person name="Pandit P.S."/>
        </authorList>
    </citation>
    <scope>NUCLEOTIDE SEQUENCE [LARGE SCALE GENOMIC DNA]</scope>
    <source>
        <strain evidence="1 2">Dia-1</strain>
    </source>
</reference>
<dbReference type="AlphaFoldDB" id="A0A0F3IT42"/>
<organism evidence="1 2">
    <name type="scientific">Elstera litoralis</name>
    <dbReference type="NCBI Taxonomy" id="552518"/>
    <lineage>
        <taxon>Bacteria</taxon>
        <taxon>Pseudomonadati</taxon>
        <taxon>Pseudomonadota</taxon>
        <taxon>Alphaproteobacteria</taxon>
        <taxon>Rhodospirillales</taxon>
        <taxon>Rhodospirillaceae</taxon>
        <taxon>Elstera</taxon>
    </lineage>
</organism>
<accession>A0A0F3IT42</accession>
<gene>
    <name evidence="1" type="ORF">VZ95_09175</name>
</gene>
<dbReference type="RefSeq" id="WP_045775584.1">
    <property type="nucleotide sequence ID" value="NZ_LAJY01000210.1"/>
</dbReference>
<proteinExistence type="predicted"/>
<sequence length="131" mass="15277">FHLNYTELKTVFKPDNEPLKPNSSFGIPDTLRRETFQALGKHYEVLHATFIRNGATNYCSQFRAYWSNEDRHDYLWQHMVSGWLCTSRNRPMPPDALKTLLTHITYKSSEMPRPDDIVRMPIPGEAPSLPQ</sequence>
<evidence type="ECO:0000313" key="2">
    <source>
        <dbReference type="Proteomes" id="UP000033774"/>
    </source>
</evidence>
<protein>
    <submittedName>
        <fullName evidence="1">Uncharacterized protein</fullName>
    </submittedName>
</protein>
<evidence type="ECO:0000313" key="1">
    <source>
        <dbReference type="EMBL" id="KJV09792.1"/>
    </source>
</evidence>
<keyword evidence="2" id="KW-1185">Reference proteome</keyword>
<comment type="caution">
    <text evidence="1">The sequence shown here is derived from an EMBL/GenBank/DDBJ whole genome shotgun (WGS) entry which is preliminary data.</text>
</comment>
<dbReference type="EMBL" id="LAJY01000210">
    <property type="protein sequence ID" value="KJV09792.1"/>
    <property type="molecule type" value="Genomic_DNA"/>
</dbReference>